<accession>A0A5J4VE20</accession>
<dbReference type="Proteomes" id="UP000324800">
    <property type="component" value="Unassembled WGS sequence"/>
</dbReference>
<evidence type="ECO:0000313" key="1">
    <source>
        <dbReference type="EMBL" id="KAA6380735.1"/>
    </source>
</evidence>
<dbReference type="EMBL" id="SNRW01007738">
    <property type="protein sequence ID" value="KAA6380735.1"/>
    <property type="molecule type" value="Genomic_DNA"/>
</dbReference>
<organism evidence="1 2">
    <name type="scientific">Streblomastix strix</name>
    <dbReference type="NCBI Taxonomy" id="222440"/>
    <lineage>
        <taxon>Eukaryota</taxon>
        <taxon>Metamonada</taxon>
        <taxon>Preaxostyla</taxon>
        <taxon>Oxymonadida</taxon>
        <taxon>Streblomastigidae</taxon>
        <taxon>Streblomastix</taxon>
    </lineage>
</organism>
<name>A0A5J4VE20_9EUKA</name>
<sequence>MLQNFANTRQTPTRHALTPAIILARMLTRASNAPLVNAIATNLIRSGSLTRSQQRKETEKQLAEAESNIYALKAQNKPRRESKIKENVSKTLKCKRTTLTKVLKKDFID</sequence>
<protein>
    <submittedName>
        <fullName evidence="1">Uncharacterized protein</fullName>
    </submittedName>
</protein>
<gene>
    <name evidence="1" type="ORF">EZS28_023739</name>
</gene>
<dbReference type="AlphaFoldDB" id="A0A5J4VE20"/>
<reference evidence="1 2" key="1">
    <citation type="submission" date="2019-03" db="EMBL/GenBank/DDBJ databases">
        <title>Single cell metagenomics reveals metabolic interactions within the superorganism composed of flagellate Streblomastix strix and complex community of Bacteroidetes bacteria on its surface.</title>
        <authorList>
            <person name="Treitli S.C."/>
            <person name="Kolisko M."/>
            <person name="Husnik F."/>
            <person name="Keeling P."/>
            <person name="Hampl V."/>
        </authorList>
    </citation>
    <scope>NUCLEOTIDE SEQUENCE [LARGE SCALE GENOMIC DNA]</scope>
    <source>
        <strain evidence="1">ST1C</strain>
    </source>
</reference>
<evidence type="ECO:0000313" key="2">
    <source>
        <dbReference type="Proteomes" id="UP000324800"/>
    </source>
</evidence>
<comment type="caution">
    <text evidence="1">The sequence shown here is derived from an EMBL/GenBank/DDBJ whole genome shotgun (WGS) entry which is preliminary data.</text>
</comment>
<proteinExistence type="predicted"/>